<protein>
    <submittedName>
        <fullName evidence="6">Response regulator transcription factor</fullName>
    </submittedName>
</protein>
<dbReference type="SUPFAM" id="SSF52172">
    <property type="entry name" value="CheY-like"/>
    <property type="match status" value="1"/>
</dbReference>
<dbReference type="EMBL" id="CP034433">
    <property type="protein sequence ID" value="AZN35907.1"/>
    <property type="molecule type" value="Genomic_DNA"/>
</dbReference>
<dbReference type="Gene3D" id="1.10.10.10">
    <property type="entry name" value="Winged helix-like DNA-binding domain superfamily/Winged helix DNA-binding domain"/>
    <property type="match status" value="1"/>
</dbReference>
<evidence type="ECO:0000313" key="7">
    <source>
        <dbReference type="Proteomes" id="UP000282438"/>
    </source>
</evidence>
<dbReference type="PANTHER" id="PTHR43214:SF17">
    <property type="entry name" value="TRANSCRIPTIONAL REGULATORY PROTEIN RCSB"/>
    <property type="match status" value="1"/>
</dbReference>
<evidence type="ECO:0000259" key="5">
    <source>
        <dbReference type="PROSITE" id="PS50110"/>
    </source>
</evidence>
<dbReference type="Pfam" id="PF00196">
    <property type="entry name" value="GerE"/>
    <property type="match status" value="1"/>
</dbReference>
<keyword evidence="7" id="KW-1185">Reference proteome</keyword>
<dbReference type="AlphaFoldDB" id="A0A3S8ZR07"/>
<dbReference type="KEGG" id="iod:EJO50_05065"/>
<dbReference type="PROSITE" id="PS50110">
    <property type="entry name" value="RESPONSE_REGULATORY"/>
    <property type="match status" value="1"/>
</dbReference>
<evidence type="ECO:0000256" key="3">
    <source>
        <dbReference type="PROSITE-ProRule" id="PRU00169"/>
    </source>
</evidence>
<dbReference type="InterPro" id="IPR016032">
    <property type="entry name" value="Sig_transdc_resp-reg_C-effctor"/>
</dbReference>
<dbReference type="InterPro" id="IPR058245">
    <property type="entry name" value="NreC/VraR/RcsB-like_REC"/>
</dbReference>
<dbReference type="SUPFAM" id="SSF46894">
    <property type="entry name" value="C-terminal effector domain of the bipartite response regulators"/>
    <property type="match status" value="1"/>
</dbReference>
<sequence length="223" mass="24405">MRAKNLLQPQCQVIIADDHPLIIFAVTKVLENVKEVQLAGSASSASGLLQLLQQVSCDVLLCDYSFDKEGELDGLQLIKQIQDLYPQIKIVVLTAHHDVAIALRILSLKVAGFISKSAGEFSGLPFVIEQVQMGKSYIDPVTLDALTLHQLNNGKSSESLSEIPLSEREEEVLRLFASGMSITEIALHTKRSVKTISAQKKNAMIKLGVGNVVELLDAVKRLF</sequence>
<name>A0A3S8ZR07_9NEIS</name>
<feature type="domain" description="Response regulatory" evidence="5">
    <location>
        <begin position="12"/>
        <end position="131"/>
    </location>
</feature>
<keyword evidence="1 3" id="KW-0597">Phosphoprotein</keyword>
<gene>
    <name evidence="6" type="ORF">EJO50_05065</name>
</gene>
<dbReference type="InterPro" id="IPR039420">
    <property type="entry name" value="WalR-like"/>
</dbReference>
<dbReference type="RefSeq" id="WP_125972081.1">
    <property type="nucleotide sequence ID" value="NZ_CP034433.1"/>
</dbReference>
<dbReference type="SMART" id="SM00421">
    <property type="entry name" value="HTH_LUXR"/>
    <property type="match status" value="1"/>
</dbReference>
<dbReference type="CDD" id="cd06170">
    <property type="entry name" value="LuxR_C_like"/>
    <property type="match status" value="1"/>
</dbReference>
<accession>A0A3S8ZR07</accession>
<keyword evidence="2" id="KW-0238">DNA-binding</keyword>
<dbReference type="Gene3D" id="3.40.50.2300">
    <property type="match status" value="1"/>
</dbReference>
<dbReference type="PROSITE" id="PS50043">
    <property type="entry name" value="HTH_LUXR_2"/>
    <property type="match status" value="1"/>
</dbReference>
<dbReference type="CDD" id="cd17535">
    <property type="entry name" value="REC_NarL-like"/>
    <property type="match status" value="1"/>
</dbReference>
<dbReference type="GO" id="GO:0000160">
    <property type="term" value="P:phosphorelay signal transduction system"/>
    <property type="evidence" value="ECO:0007669"/>
    <property type="project" value="InterPro"/>
</dbReference>
<evidence type="ECO:0000256" key="2">
    <source>
        <dbReference type="ARBA" id="ARBA00023125"/>
    </source>
</evidence>
<dbReference type="InterPro" id="IPR036388">
    <property type="entry name" value="WH-like_DNA-bd_sf"/>
</dbReference>
<dbReference type="InterPro" id="IPR011006">
    <property type="entry name" value="CheY-like_superfamily"/>
</dbReference>
<evidence type="ECO:0000256" key="1">
    <source>
        <dbReference type="ARBA" id="ARBA00022553"/>
    </source>
</evidence>
<dbReference type="GO" id="GO:0006355">
    <property type="term" value="P:regulation of DNA-templated transcription"/>
    <property type="evidence" value="ECO:0007669"/>
    <property type="project" value="InterPro"/>
</dbReference>
<dbReference type="PANTHER" id="PTHR43214">
    <property type="entry name" value="TWO-COMPONENT RESPONSE REGULATOR"/>
    <property type="match status" value="1"/>
</dbReference>
<dbReference type="InterPro" id="IPR001789">
    <property type="entry name" value="Sig_transdc_resp-reg_receiver"/>
</dbReference>
<feature type="domain" description="HTH luxR-type" evidence="4">
    <location>
        <begin position="158"/>
        <end position="223"/>
    </location>
</feature>
<evidence type="ECO:0000313" key="6">
    <source>
        <dbReference type="EMBL" id="AZN35907.1"/>
    </source>
</evidence>
<dbReference type="OrthoDB" id="8585266at2"/>
<organism evidence="6 7">
    <name type="scientific">Iodobacter ciconiae</name>
    <dbReference type="NCBI Taxonomy" id="2496266"/>
    <lineage>
        <taxon>Bacteria</taxon>
        <taxon>Pseudomonadati</taxon>
        <taxon>Pseudomonadota</taxon>
        <taxon>Betaproteobacteria</taxon>
        <taxon>Neisseriales</taxon>
        <taxon>Chitinibacteraceae</taxon>
        <taxon>Iodobacter</taxon>
    </lineage>
</organism>
<dbReference type="Pfam" id="PF00072">
    <property type="entry name" value="Response_reg"/>
    <property type="match status" value="1"/>
</dbReference>
<feature type="modified residue" description="4-aspartylphosphate" evidence="3">
    <location>
        <position position="63"/>
    </location>
</feature>
<dbReference type="SMART" id="SM00448">
    <property type="entry name" value="REC"/>
    <property type="match status" value="1"/>
</dbReference>
<dbReference type="GO" id="GO:0003677">
    <property type="term" value="F:DNA binding"/>
    <property type="evidence" value="ECO:0007669"/>
    <property type="project" value="UniProtKB-KW"/>
</dbReference>
<evidence type="ECO:0000259" key="4">
    <source>
        <dbReference type="PROSITE" id="PS50043"/>
    </source>
</evidence>
<proteinExistence type="predicted"/>
<dbReference type="PRINTS" id="PR00038">
    <property type="entry name" value="HTHLUXR"/>
</dbReference>
<dbReference type="InterPro" id="IPR000792">
    <property type="entry name" value="Tscrpt_reg_LuxR_C"/>
</dbReference>
<dbReference type="Proteomes" id="UP000282438">
    <property type="component" value="Chromosome"/>
</dbReference>
<reference evidence="6 7" key="1">
    <citation type="submission" date="2018-12" db="EMBL/GenBank/DDBJ databases">
        <title>Complete genome sequence of Iodobacter sp. H11R3.</title>
        <authorList>
            <person name="Bae J.-W."/>
        </authorList>
    </citation>
    <scope>NUCLEOTIDE SEQUENCE [LARGE SCALE GENOMIC DNA]</scope>
    <source>
        <strain evidence="6 7">H11R3</strain>
    </source>
</reference>